<sequence length="46" mass="5287">MESKEIIGDLFPQLPHVKPKKNKELYCGGCKYFPFSGKQKERCGKV</sequence>
<comment type="caution">
    <text evidence="2">The sequence shown here is derived from an EMBL/GenBank/DDBJ whole genome shotgun (WGS) entry which is preliminary data.</text>
</comment>
<evidence type="ECO:0000313" key="2">
    <source>
        <dbReference type="EMBL" id="ERI10848.1"/>
    </source>
</evidence>
<gene>
    <name evidence="2" type="ORF">HMPREF0083_01036</name>
    <name evidence="1" type="ORF">HMPREF0083_01060</name>
</gene>
<dbReference type="GeneID" id="92842211"/>
<keyword evidence="3" id="KW-1185">Reference proteome</keyword>
<dbReference type="EMBL" id="AWSJ01000066">
    <property type="protein sequence ID" value="ERI10804.1"/>
    <property type="molecule type" value="Genomic_DNA"/>
</dbReference>
<dbReference type="HOGENOM" id="CLU_3179539_0_0_9"/>
<protein>
    <submittedName>
        <fullName evidence="2">Uncharacterized protein</fullName>
    </submittedName>
</protein>
<evidence type="ECO:0000313" key="1">
    <source>
        <dbReference type="EMBL" id="ERI10804.1"/>
    </source>
</evidence>
<proteinExistence type="predicted"/>
<reference evidence="2 3" key="1">
    <citation type="submission" date="2013-08" db="EMBL/GenBank/DDBJ databases">
        <authorList>
            <person name="Weinstock G."/>
            <person name="Sodergren E."/>
            <person name="Wylie T."/>
            <person name="Fulton L."/>
            <person name="Fulton R."/>
            <person name="Fronick C."/>
            <person name="O'Laughlin M."/>
            <person name="Godfrey J."/>
            <person name="Miner T."/>
            <person name="Herter B."/>
            <person name="Appelbaum E."/>
            <person name="Cordes M."/>
            <person name="Lek S."/>
            <person name="Wollam A."/>
            <person name="Pepin K.H."/>
            <person name="Palsikar V.B."/>
            <person name="Mitreva M."/>
            <person name="Wilson R.K."/>
        </authorList>
    </citation>
    <scope>NUCLEOTIDE SEQUENCE [LARGE SCALE GENOMIC DNA]</scope>
    <source>
        <strain evidence="2 3">ATCC 12856</strain>
    </source>
</reference>
<name>U1X8I6_ANEAE</name>
<dbReference type="STRING" id="649747.HMPREF0083_01036"/>
<dbReference type="PATRIC" id="fig|649747.3.peg.941"/>
<evidence type="ECO:0000313" key="3">
    <source>
        <dbReference type="Proteomes" id="UP000016511"/>
    </source>
</evidence>
<accession>U1X8I6</accession>
<dbReference type="AlphaFoldDB" id="U1X8I6"/>
<organism evidence="2 3">
    <name type="scientific">Aneurinibacillus aneurinilyticus ATCC 12856</name>
    <dbReference type="NCBI Taxonomy" id="649747"/>
    <lineage>
        <taxon>Bacteria</taxon>
        <taxon>Bacillati</taxon>
        <taxon>Bacillota</taxon>
        <taxon>Bacilli</taxon>
        <taxon>Bacillales</taxon>
        <taxon>Paenibacillaceae</taxon>
        <taxon>Aneurinibacillus group</taxon>
        <taxon>Aneurinibacillus</taxon>
    </lineage>
</organism>
<dbReference type="EMBL" id="AWSJ01000065">
    <property type="protein sequence ID" value="ERI10848.1"/>
    <property type="molecule type" value="Genomic_DNA"/>
</dbReference>
<dbReference type="RefSeq" id="WP_021624202.1">
    <property type="nucleotide sequence ID" value="NZ_KE952895.1"/>
</dbReference>
<dbReference type="Proteomes" id="UP000016511">
    <property type="component" value="Unassembled WGS sequence"/>
</dbReference>